<evidence type="ECO:0000256" key="1">
    <source>
        <dbReference type="ARBA" id="ARBA00004141"/>
    </source>
</evidence>
<comment type="subcellular location">
    <subcellularLocation>
        <location evidence="1">Membrane</location>
        <topology evidence="1">Multi-pass membrane protein</topology>
    </subcellularLocation>
</comment>
<evidence type="ECO:0000256" key="2">
    <source>
        <dbReference type="ARBA" id="ARBA00022692"/>
    </source>
</evidence>
<dbReference type="Proteomes" id="UP000184310">
    <property type="component" value="Unassembled WGS sequence"/>
</dbReference>
<feature type="transmembrane region" description="Helical" evidence="5">
    <location>
        <begin position="345"/>
        <end position="366"/>
    </location>
</feature>
<evidence type="ECO:0000259" key="6">
    <source>
        <dbReference type="Pfam" id="PF12698"/>
    </source>
</evidence>
<dbReference type="EMBL" id="FQZB01000006">
    <property type="protein sequence ID" value="SHJ15779.1"/>
    <property type="molecule type" value="Genomic_DNA"/>
</dbReference>
<proteinExistence type="predicted"/>
<keyword evidence="2 5" id="KW-0812">Transmembrane</keyword>
<name>A0A1M6H0Q0_9CLOT</name>
<sequence length="372" mass="41508">MNFFTIARYRILQYLRDKQSLISMLLIPIILILILGNALKNSSDFSARKIDKINVIYLNRGEGKNRDNFNNFIKADYLNNIINPTEISNFDEGKDLILKRKYDAFIIYDENITGKLQVVGSDYNALGVSIVQNIADSYASTGNTFEALQKIKARDFNFSKTSNISDNPVAVSGKKPAAVDYYSITMLVMIILFGSIYANFAIDIDYYSVVGGRMKTAPVKLWEIFVGEGIGSLFTLMWQAIILLLVSRFAFNVNFGDSIFVLLLTVFSLAIMSTMLGILACMATKKGMSGLIFLNILVPILTFLGGGFVKVNFTGFLGTLSRLTPNYLAQNAIFKNIYGGSTSEIYLSILGLWIFTFIFFIGAKIVGRRDII</sequence>
<organism evidence="7 8">
    <name type="scientific">Clostridium cavendishii DSM 21758</name>
    <dbReference type="NCBI Taxonomy" id="1121302"/>
    <lineage>
        <taxon>Bacteria</taxon>
        <taxon>Bacillati</taxon>
        <taxon>Bacillota</taxon>
        <taxon>Clostridia</taxon>
        <taxon>Eubacteriales</taxon>
        <taxon>Clostridiaceae</taxon>
        <taxon>Clostridium</taxon>
    </lineage>
</organism>
<dbReference type="PANTHER" id="PTHR43027">
    <property type="entry name" value="DOXORUBICIN RESISTANCE ABC TRANSPORTER PERMEASE PROTEIN DRRC-RELATED"/>
    <property type="match status" value="1"/>
</dbReference>
<evidence type="ECO:0000313" key="7">
    <source>
        <dbReference type="EMBL" id="SHJ15779.1"/>
    </source>
</evidence>
<protein>
    <submittedName>
        <fullName evidence="7">ABC-2 type transport system permease protein</fullName>
    </submittedName>
</protein>
<dbReference type="AlphaFoldDB" id="A0A1M6H0Q0"/>
<keyword evidence="3 5" id="KW-1133">Transmembrane helix</keyword>
<feature type="transmembrane region" description="Helical" evidence="5">
    <location>
        <begin position="221"/>
        <end position="246"/>
    </location>
</feature>
<keyword evidence="8" id="KW-1185">Reference proteome</keyword>
<feature type="transmembrane region" description="Helical" evidence="5">
    <location>
        <begin position="258"/>
        <end position="279"/>
    </location>
</feature>
<dbReference type="InterPro" id="IPR013525">
    <property type="entry name" value="ABC2_TM"/>
</dbReference>
<evidence type="ECO:0000313" key="8">
    <source>
        <dbReference type="Proteomes" id="UP000184310"/>
    </source>
</evidence>
<dbReference type="InterPro" id="IPR052902">
    <property type="entry name" value="ABC-2_transporter"/>
</dbReference>
<feature type="transmembrane region" description="Helical" evidence="5">
    <location>
        <begin position="181"/>
        <end position="200"/>
    </location>
</feature>
<evidence type="ECO:0000256" key="5">
    <source>
        <dbReference type="SAM" id="Phobius"/>
    </source>
</evidence>
<dbReference type="GO" id="GO:0140359">
    <property type="term" value="F:ABC-type transporter activity"/>
    <property type="evidence" value="ECO:0007669"/>
    <property type="project" value="InterPro"/>
</dbReference>
<dbReference type="OrthoDB" id="1864035at2"/>
<dbReference type="STRING" id="1121302.SAMN02745163_01448"/>
<dbReference type="GO" id="GO:0016020">
    <property type="term" value="C:membrane"/>
    <property type="evidence" value="ECO:0007669"/>
    <property type="project" value="UniProtKB-SubCell"/>
</dbReference>
<dbReference type="RefSeq" id="WP_072986005.1">
    <property type="nucleotide sequence ID" value="NZ_FQZB01000006.1"/>
</dbReference>
<feature type="transmembrane region" description="Helical" evidence="5">
    <location>
        <begin position="21"/>
        <end position="39"/>
    </location>
</feature>
<accession>A0A1M6H0Q0</accession>
<gene>
    <name evidence="7" type="ORF">SAMN02745163_01448</name>
</gene>
<reference evidence="7 8" key="1">
    <citation type="submission" date="2016-11" db="EMBL/GenBank/DDBJ databases">
        <authorList>
            <person name="Jaros S."/>
            <person name="Januszkiewicz K."/>
            <person name="Wedrychowicz H."/>
        </authorList>
    </citation>
    <scope>NUCLEOTIDE SEQUENCE [LARGE SCALE GENOMIC DNA]</scope>
    <source>
        <strain evidence="7 8">DSM 21758</strain>
    </source>
</reference>
<evidence type="ECO:0000256" key="4">
    <source>
        <dbReference type="ARBA" id="ARBA00023136"/>
    </source>
</evidence>
<dbReference type="PANTHER" id="PTHR43027:SF1">
    <property type="entry name" value="DOXORUBICIN RESISTANCE ABC TRANSPORTER PERMEASE PROTEIN DRRC-RELATED"/>
    <property type="match status" value="1"/>
</dbReference>
<feature type="transmembrane region" description="Helical" evidence="5">
    <location>
        <begin position="291"/>
        <end position="309"/>
    </location>
</feature>
<feature type="domain" description="ABC-2 type transporter transmembrane" evidence="6">
    <location>
        <begin position="18"/>
        <end position="362"/>
    </location>
</feature>
<dbReference type="Pfam" id="PF12698">
    <property type="entry name" value="ABC2_membrane_3"/>
    <property type="match status" value="1"/>
</dbReference>
<evidence type="ECO:0000256" key="3">
    <source>
        <dbReference type="ARBA" id="ARBA00022989"/>
    </source>
</evidence>
<keyword evidence="4 5" id="KW-0472">Membrane</keyword>